<accession>A0A6C0DC97</accession>
<evidence type="ECO:0000313" key="1">
    <source>
        <dbReference type="EMBL" id="QHT13245.1"/>
    </source>
</evidence>
<organism evidence="1">
    <name type="scientific">viral metagenome</name>
    <dbReference type="NCBI Taxonomy" id="1070528"/>
    <lineage>
        <taxon>unclassified sequences</taxon>
        <taxon>metagenomes</taxon>
        <taxon>organismal metagenomes</taxon>
    </lineage>
</organism>
<name>A0A6C0DC97_9ZZZZ</name>
<protein>
    <submittedName>
        <fullName evidence="1">Uncharacterized protein</fullName>
    </submittedName>
</protein>
<reference evidence="1" key="1">
    <citation type="journal article" date="2020" name="Nature">
        <title>Giant virus diversity and host interactions through global metagenomics.</title>
        <authorList>
            <person name="Schulz F."/>
            <person name="Roux S."/>
            <person name="Paez-Espino D."/>
            <person name="Jungbluth S."/>
            <person name="Walsh D.A."/>
            <person name="Denef V.J."/>
            <person name="McMahon K.D."/>
            <person name="Konstantinidis K.T."/>
            <person name="Eloe-Fadrosh E.A."/>
            <person name="Kyrpides N.C."/>
            <person name="Woyke T."/>
        </authorList>
    </citation>
    <scope>NUCLEOTIDE SEQUENCE</scope>
    <source>
        <strain evidence="1">GVMAG-M-3300023174-131</strain>
    </source>
</reference>
<proteinExistence type="predicted"/>
<sequence>MMQDIGINKVFYSTGAETEMVCENVKNMVSIQASSLTRYLYRLSNTTENKNRYFEELIKKLFPKQIKLLNLEYFIEYNFKNLLPNYSIIIKKTDTDKIVIIYDDNNNFIISSIII</sequence>
<dbReference type="AlphaFoldDB" id="A0A6C0DC97"/>
<dbReference type="EMBL" id="MN739564">
    <property type="protein sequence ID" value="QHT13245.1"/>
    <property type="molecule type" value="Genomic_DNA"/>
</dbReference>